<feature type="chain" id="PRO_5037506876" evidence="3">
    <location>
        <begin position="30"/>
        <end position="492"/>
    </location>
</feature>
<evidence type="ECO:0000256" key="3">
    <source>
        <dbReference type="SAM" id="SignalP"/>
    </source>
</evidence>
<dbReference type="Gene3D" id="2.60.120.200">
    <property type="match status" value="1"/>
</dbReference>
<feature type="compositionally biased region" description="Low complexity" evidence="1">
    <location>
        <begin position="411"/>
        <end position="437"/>
    </location>
</feature>
<evidence type="ECO:0000256" key="1">
    <source>
        <dbReference type="SAM" id="MobiDB-lite"/>
    </source>
</evidence>
<keyword evidence="3" id="KW-0732">Signal</keyword>
<protein>
    <submittedName>
        <fullName evidence="5">Family 16 glycosylhydrolase</fullName>
    </submittedName>
</protein>
<dbReference type="SUPFAM" id="SSF49899">
    <property type="entry name" value="Concanavalin A-like lectins/glucanases"/>
    <property type="match status" value="1"/>
</dbReference>
<dbReference type="GO" id="GO:0004553">
    <property type="term" value="F:hydrolase activity, hydrolyzing O-glycosyl compounds"/>
    <property type="evidence" value="ECO:0007669"/>
    <property type="project" value="InterPro"/>
</dbReference>
<dbReference type="Pfam" id="PF00722">
    <property type="entry name" value="Glyco_hydro_16"/>
    <property type="match status" value="1"/>
</dbReference>
<keyword evidence="2" id="KW-1133">Transmembrane helix</keyword>
<reference evidence="5" key="1">
    <citation type="submission" date="2021-03" db="EMBL/GenBank/DDBJ databases">
        <authorList>
            <person name="Sun Q."/>
        </authorList>
    </citation>
    <scope>NUCLEOTIDE SEQUENCE</scope>
    <source>
        <strain evidence="5">CCM 8862</strain>
    </source>
</reference>
<comment type="caution">
    <text evidence="5">The sequence shown here is derived from an EMBL/GenBank/DDBJ whole genome shotgun (WGS) entry which is preliminary data.</text>
</comment>
<keyword evidence="2" id="KW-0812">Transmembrane</keyword>
<keyword evidence="2" id="KW-0472">Membrane</keyword>
<dbReference type="InterPro" id="IPR013320">
    <property type="entry name" value="ConA-like_dom_sf"/>
</dbReference>
<name>A0A939E176_9CORY</name>
<gene>
    <name evidence="5" type="ORF">JZY06_02965</name>
</gene>
<dbReference type="RefSeq" id="WP_207118336.1">
    <property type="nucleotide sequence ID" value="NZ_JAFLEQ010000004.1"/>
</dbReference>
<evidence type="ECO:0000313" key="6">
    <source>
        <dbReference type="Proteomes" id="UP000664332"/>
    </source>
</evidence>
<dbReference type="EMBL" id="JAFLEQ010000004">
    <property type="protein sequence ID" value="MBN9643592.1"/>
    <property type="molecule type" value="Genomic_DNA"/>
</dbReference>
<organism evidence="5 6">
    <name type="scientific">Corynebacterium mendelii</name>
    <dbReference type="NCBI Taxonomy" id="2765362"/>
    <lineage>
        <taxon>Bacteria</taxon>
        <taxon>Bacillati</taxon>
        <taxon>Actinomycetota</taxon>
        <taxon>Actinomycetes</taxon>
        <taxon>Mycobacteriales</taxon>
        <taxon>Corynebacteriaceae</taxon>
        <taxon>Corynebacterium</taxon>
    </lineage>
</organism>
<feature type="transmembrane region" description="Helical" evidence="2">
    <location>
        <begin position="448"/>
        <end position="472"/>
    </location>
</feature>
<keyword evidence="6" id="KW-1185">Reference proteome</keyword>
<evidence type="ECO:0000313" key="5">
    <source>
        <dbReference type="EMBL" id="MBN9643592.1"/>
    </source>
</evidence>
<accession>A0A939E176</accession>
<dbReference type="GO" id="GO:0005975">
    <property type="term" value="P:carbohydrate metabolic process"/>
    <property type="evidence" value="ECO:0007669"/>
    <property type="project" value="InterPro"/>
</dbReference>
<dbReference type="Proteomes" id="UP000664332">
    <property type="component" value="Unassembled WGS sequence"/>
</dbReference>
<feature type="domain" description="GH16" evidence="4">
    <location>
        <begin position="44"/>
        <end position="332"/>
    </location>
</feature>
<dbReference type="PROSITE" id="PS51762">
    <property type="entry name" value="GH16_2"/>
    <property type="match status" value="1"/>
</dbReference>
<sequence>MNKKFGKDLVTVLASVGVAASLSVAPASAGPLSNFSVHVPEVFDDWSVNFSPETDLSDWTLFDGFQDKQAGMFVFTRDALSLKDDHLLIRTRRHCVSTDDLNVEPLNDSNASVLPCPDGKITRYSTGRVYTPWLKGGAFTLEVEANMVVPEKGEEITVDGVKYSVPRNGARPAIWLQNGQAACHQKDASPYYGEIDLVEYYGHYPSNVNPSAIHWACNDNGKQRYRESRQLKADESLANAYHTWAVSTADEKIHFTVDGQHNHMVWGQPHEDWGLASMNQDEQTNKSDFHMVLNQPWRLILETEVETAKWAHPADPNAPFPDRFLKVRRVDLKYNNEKGQTVTVEVPVPTTTTETVKVPARVEVPVPTTTTTTVKEPVPTTTTETVKVPTRVEVPVPTTTTVRLPANAGRTTTKTVVSKQTVTVGRSSGNSNSSGSNEPTPLESSRDLVTVGTAAAGIVGLLSIVGAYLMYFPQFRGLVGGMPMFFNSLPRL</sequence>
<proteinExistence type="predicted"/>
<dbReference type="InterPro" id="IPR000757">
    <property type="entry name" value="Beta-glucanase-like"/>
</dbReference>
<evidence type="ECO:0000256" key="2">
    <source>
        <dbReference type="SAM" id="Phobius"/>
    </source>
</evidence>
<feature type="signal peptide" evidence="3">
    <location>
        <begin position="1"/>
        <end position="29"/>
    </location>
</feature>
<dbReference type="AlphaFoldDB" id="A0A939E176"/>
<feature type="region of interest" description="Disordered" evidence="1">
    <location>
        <begin position="407"/>
        <end position="445"/>
    </location>
</feature>
<evidence type="ECO:0000259" key="4">
    <source>
        <dbReference type="PROSITE" id="PS51762"/>
    </source>
</evidence>